<dbReference type="AlphaFoldDB" id="A0A4T0IXF3"/>
<gene>
    <name evidence="4" type="ORF">E3P86_02763</name>
</gene>
<dbReference type="Proteomes" id="UP000310689">
    <property type="component" value="Unassembled WGS sequence"/>
</dbReference>
<feature type="region of interest" description="Disordered" evidence="3">
    <location>
        <begin position="226"/>
        <end position="260"/>
    </location>
</feature>
<dbReference type="SUPFAM" id="SSF143113">
    <property type="entry name" value="NAP-like"/>
    <property type="match status" value="1"/>
</dbReference>
<dbReference type="InterPro" id="IPR002164">
    <property type="entry name" value="NAP_family"/>
</dbReference>
<dbReference type="InterPro" id="IPR037231">
    <property type="entry name" value="NAP-like_sf"/>
</dbReference>
<dbReference type="GO" id="GO:0006334">
    <property type="term" value="P:nucleosome assembly"/>
    <property type="evidence" value="ECO:0007669"/>
    <property type="project" value="InterPro"/>
</dbReference>
<evidence type="ECO:0008006" key="6">
    <source>
        <dbReference type="Google" id="ProtNLM"/>
    </source>
</evidence>
<evidence type="ECO:0000256" key="2">
    <source>
        <dbReference type="RuleBase" id="RU003876"/>
    </source>
</evidence>
<proteinExistence type="inferred from homology"/>
<evidence type="ECO:0000313" key="4">
    <source>
        <dbReference type="EMBL" id="TIB34839.1"/>
    </source>
</evidence>
<protein>
    <recommendedName>
        <fullName evidence="6">Protein SET</fullName>
    </recommendedName>
</protein>
<name>A0A4T0IXF3_WALIC</name>
<dbReference type="GO" id="GO:0005634">
    <property type="term" value="C:nucleus"/>
    <property type="evidence" value="ECO:0007669"/>
    <property type="project" value="InterPro"/>
</dbReference>
<dbReference type="Gene3D" id="3.30.1120.90">
    <property type="entry name" value="Nucleosome assembly protein"/>
    <property type="match status" value="1"/>
</dbReference>
<accession>A0A4T0IXF3</accession>
<dbReference type="EMBL" id="SPOI01000156">
    <property type="protein sequence ID" value="TIB34839.1"/>
    <property type="molecule type" value="Genomic_DNA"/>
</dbReference>
<feature type="compositionally biased region" description="Acidic residues" evidence="3">
    <location>
        <begin position="228"/>
        <end position="251"/>
    </location>
</feature>
<evidence type="ECO:0000313" key="5">
    <source>
        <dbReference type="Proteomes" id="UP000310689"/>
    </source>
</evidence>
<organism evidence="4 5">
    <name type="scientific">Wallemia ichthyophaga</name>
    <dbReference type="NCBI Taxonomy" id="245174"/>
    <lineage>
        <taxon>Eukaryota</taxon>
        <taxon>Fungi</taxon>
        <taxon>Dikarya</taxon>
        <taxon>Basidiomycota</taxon>
        <taxon>Wallemiomycotina</taxon>
        <taxon>Wallemiomycetes</taxon>
        <taxon>Wallemiales</taxon>
        <taxon>Wallemiaceae</taxon>
        <taxon>Wallemia</taxon>
    </lineage>
</organism>
<dbReference type="Pfam" id="PF00956">
    <property type="entry name" value="NAP"/>
    <property type="match status" value="1"/>
</dbReference>
<comment type="similarity">
    <text evidence="1 2">Belongs to the nucleosome assembly protein (NAP) family.</text>
</comment>
<evidence type="ECO:0000256" key="1">
    <source>
        <dbReference type="ARBA" id="ARBA00009947"/>
    </source>
</evidence>
<comment type="caution">
    <text evidence="4">The sequence shown here is derived from an EMBL/GenBank/DDBJ whole genome shotgun (WGS) entry which is preliminary data.</text>
</comment>
<evidence type="ECO:0000256" key="3">
    <source>
        <dbReference type="SAM" id="MobiDB-lite"/>
    </source>
</evidence>
<dbReference type="PANTHER" id="PTHR11875">
    <property type="entry name" value="TESTIS-SPECIFIC Y-ENCODED PROTEIN"/>
    <property type="match status" value="1"/>
</dbReference>
<sequence>MTRIRSVVKIDPRYREVKLEDAQVETLVELKKESEVSAWNAQNEHHKIFKPYFEKREEKLKGVPQFWPVVFRNHSFLSVASAAPGDADALKSLENVKVERNEKDSREFDIVFTFGENDFFDNKTFTKSYKVVGGGEGAPSADDIINFDPERDLTTNKCEINWKSEDKNLSKKHPRTLNVEDVDPDAAGDPGSFFNFIAEEKDALEVGSIIADEVYPGAIDIFMGLEEGIMEDSDDEEDNDEDPSAEIDLEAPEAKKQRKN</sequence>
<reference evidence="4 5" key="1">
    <citation type="submission" date="2019-03" db="EMBL/GenBank/DDBJ databases">
        <title>Sequencing 23 genomes of Wallemia ichthyophaga.</title>
        <authorList>
            <person name="Gostincar C."/>
        </authorList>
    </citation>
    <scope>NUCLEOTIDE SEQUENCE [LARGE SCALE GENOMIC DNA]</scope>
    <source>
        <strain evidence="4 5">EXF-6200</strain>
    </source>
</reference>